<dbReference type="GO" id="GO:0009231">
    <property type="term" value="P:riboflavin biosynthetic process"/>
    <property type="evidence" value="ECO:0007669"/>
    <property type="project" value="TreeGrafter"/>
</dbReference>
<dbReference type="GO" id="GO:0016811">
    <property type="term" value="F:hydrolase activity, acting on carbon-nitrogen (but not peptide) bonds, in linear amides"/>
    <property type="evidence" value="ECO:0007669"/>
    <property type="project" value="TreeGrafter"/>
</dbReference>
<dbReference type="RefSeq" id="WP_070365594.1">
    <property type="nucleotide sequence ID" value="NZ_CP016070.1"/>
</dbReference>
<evidence type="ECO:0000256" key="4">
    <source>
        <dbReference type="ARBA" id="ARBA00022833"/>
    </source>
</evidence>
<gene>
    <name evidence="5" type="ORF">HTSR_1770</name>
</gene>
<keyword evidence="2" id="KW-0479">Metal-binding</keyword>
<dbReference type="GeneID" id="29829757"/>
<dbReference type="EC" id="3.5.2.10" evidence="5"/>
<reference evidence="5 6" key="1">
    <citation type="submission" date="2016-06" db="EMBL/GenBank/DDBJ databases">
        <title>Discovery of anaerobic lithoheterotrophic haloarchaeon capable of sulfur respiration by hydrogen and formate.</title>
        <authorList>
            <person name="Sorokin D.Y."/>
            <person name="Kublanov I.V."/>
            <person name="Roman P."/>
            <person name="Sinninghe Damste J.S."/>
            <person name="Golyshin P.N."/>
            <person name="Rojo D."/>
            <person name="Ciordia S."/>
            <person name="Mena Md.C."/>
            <person name="Ferrer M."/>
            <person name="Smedile F."/>
            <person name="Messina E."/>
            <person name="La Cono V."/>
            <person name="Yakimov M.M."/>
        </authorList>
    </citation>
    <scope>NUCLEOTIDE SEQUENCE [LARGE SCALE GENOMIC DNA]</scope>
    <source>
        <strain evidence="5 6">HTSR1</strain>
    </source>
</reference>
<dbReference type="InterPro" id="IPR024087">
    <property type="entry name" value="Creatininase-like_sf"/>
</dbReference>
<keyword evidence="3 5" id="KW-0378">Hydrolase</keyword>
<accession>A0A1D8S6I0</accession>
<name>A0A1D8S6I0_9EURY</name>
<sequence>MDLHEHTWTEADDAETDLALLPVGSTEQHGPHDPMGTDFLAAETVASETAETVAQDVLVAPPVPVGISEEHRQFTGSLWVSPDTFRSYVREIAESLIHHGWNRIVLVNGHGGNVAALGEVAARLSRAEEAIVVPFTWFDAADSTFDMGHAGPLETSFLLHAYPELVREDRLEAGAAQGAERWGDWTCGQNLAHDTAEFTENGTVGDPTKATAAEGEHLLDSATDRLAELLAAVRTRPLTNPPHK</sequence>
<dbReference type="PANTHER" id="PTHR35005">
    <property type="entry name" value="3-DEHYDRO-SCYLLO-INOSOSE HYDROLASE"/>
    <property type="match status" value="1"/>
</dbReference>
<dbReference type="SUPFAM" id="SSF102215">
    <property type="entry name" value="Creatininase"/>
    <property type="match status" value="1"/>
</dbReference>
<dbReference type="Proteomes" id="UP000185608">
    <property type="component" value="Chromosome"/>
</dbReference>
<dbReference type="GO" id="GO:0047789">
    <property type="term" value="F:creatininase activity"/>
    <property type="evidence" value="ECO:0007669"/>
    <property type="project" value="UniProtKB-EC"/>
</dbReference>
<dbReference type="AlphaFoldDB" id="A0A1D8S6I0"/>
<evidence type="ECO:0000256" key="3">
    <source>
        <dbReference type="ARBA" id="ARBA00022801"/>
    </source>
</evidence>
<dbReference type="Pfam" id="PF02633">
    <property type="entry name" value="Creatininase"/>
    <property type="match status" value="1"/>
</dbReference>
<protein>
    <submittedName>
        <fullName evidence="5">Creatinine amidohydrolase</fullName>
        <ecNumber evidence="5">3.5.2.10</ecNumber>
    </submittedName>
</protein>
<dbReference type="PATRIC" id="fig|1855411.3.peg.1779"/>
<evidence type="ECO:0000313" key="6">
    <source>
        <dbReference type="Proteomes" id="UP000185608"/>
    </source>
</evidence>
<keyword evidence="4" id="KW-0862">Zinc</keyword>
<comment type="cofactor">
    <cofactor evidence="1">
        <name>Zn(2+)</name>
        <dbReference type="ChEBI" id="CHEBI:29105"/>
    </cofactor>
</comment>
<dbReference type="GO" id="GO:0046872">
    <property type="term" value="F:metal ion binding"/>
    <property type="evidence" value="ECO:0007669"/>
    <property type="project" value="UniProtKB-KW"/>
</dbReference>
<proteinExistence type="predicted"/>
<dbReference type="STRING" id="1873524.HSR6_1836"/>
<dbReference type="PANTHER" id="PTHR35005:SF1">
    <property type="entry name" value="2-AMINO-5-FORMYLAMINO-6-RIBOSYLAMINOPYRIMIDIN-4(3H)-ONE 5'-MONOPHOSPHATE DEFORMYLASE"/>
    <property type="match status" value="1"/>
</dbReference>
<evidence type="ECO:0000313" key="5">
    <source>
        <dbReference type="EMBL" id="AOW80939.1"/>
    </source>
</evidence>
<dbReference type="InterPro" id="IPR003785">
    <property type="entry name" value="Creatininase/forma_Hydrolase"/>
</dbReference>
<organism evidence="5 6">
    <name type="scientific">Halodesulfurarchaeum formicicum</name>
    <dbReference type="NCBI Taxonomy" id="1873524"/>
    <lineage>
        <taxon>Archaea</taxon>
        <taxon>Methanobacteriati</taxon>
        <taxon>Methanobacteriota</taxon>
        <taxon>Stenosarchaea group</taxon>
        <taxon>Halobacteria</taxon>
        <taxon>Halobacteriales</taxon>
        <taxon>Halobacteriaceae</taxon>
        <taxon>Halodesulfurarchaeum</taxon>
    </lineage>
</organism>
<evidence type="ECO:0000256" key="1">
    <source>
        <dbReference type="ARBA" id="ARBA00001947"/>
    </source>
</evidence>
<dbReference type="KEGG" id="halh:HTSR_1770"/>
<evidence type="ECO:0000256" key="2">
    <source>
        <dbReference type="ARBA" id="ARBA00022723"/>
    </source>
</evidence>
<dbReference type="EMBL" id="CP016070">
    <property type="protein sequence ID" value="AOW80939.1"/>
    <property type="molecule type" value="Genomic_DNA"/>
</dbReference>
<dbReference type="Gene3D" id="3.40.50.10310">
    <property type="entry name" value="Creatininase"/>
    <property type="match status" value="1"/>
</dbReference>